<name>A0A7W6C3L8_9SPHN</name>
<evidence type="ECO:0000256" key="6">
    <source>
        <dbReference type="ARBA" id="ARBA00022692"/>
    </source>
</evidence>
<gene>
    <name evidence="14" type="ORF">GGR39_002702</name>
</gene>
<keyword evidence="4 12" id="KW-0813">Transport</keyword>
<comment type="similarity">
    <text evidence="2 12">Belongs to the SecG family.</text>
</comment>
<comment type="function">
    <text evidence="11 12">Involved in protein export. Participates in an early event of protein translocation.</text>
</comment>
<evidence type="ECO:0000256" key="5">
    <source>
        <dbReference type="ARBA" id="ARBA00022475"/>
    </source>
</evidence>
<dbReference type="GO" id="GO:0005886">
    <property type="term" value="C:plasma membrane"/>
    <property type="evidence" value="ECO:0007669"/>
    <property type="project" value="UniProtKB-SubCell"/>
</dbReference>
<evidence type="ECO:0000256" key="8">
    <source>
        <dbReference type="ARBA" id="ARBA00022989"/>
    </source>
</evidence>
<dbReference type="EMBL" id="JACIDY010000007">
    <property type="protein sequence ID" value="MBB3941034.1"/>
    <property type="molecule type" value="Genomic_DNA"/>
</dbReference>
<dbReference type="PANTHER" id="PTHR34182:SF1">
    <property type="entry name" value="PROTEIN-EXPORT MEMBRANE PROTEIN SECG"/>
    <property type="match status" value="1"/>
</dbReference>
<dbReference type="NCBIfam" id="TIGR00810">
    <property type="entry name" value="secG"/>
    <property type="match status" value="1"/>
</dbReference>
<dbReference type="PRINTS" id="PR01651">
    <property type="entry name" value="SECGEXPORT"/>
</dbReference>
<dbReference type="GO" id="GO:0043952">
    <property type="term" value="P:protein transport by the Sec complex"/>
    <property type="evidence" value="ECO:0007669"/>
    <property type="project" value="TreeGrafter"/>
</dbReference>
<evidence type="ECO:0000256" key="10">
    <source>
        <dbReference type="ARBA" id="ARBA00023136"/>
    </source>
</evidence>
<evidence type="ECO:0000256" key="1">
    <source>
        <dbReference type="ARBA" id="ARBA00004651"/>
    </source>
</evidence>
<dbReference type="InterPro" id="IPR004692">
    <property type="entry name" value="SecG"/>
</dbReference>
<accession>A0A7W6C3L8</accession>
<dbReference type="GO" id="GO:0065002">
    <property type="term" value="P:intracellular protein transmembrane transport"/>
    <property type="evidence" value="ECO:0007669"/>
    <property type="project" value="TreeGrafter"/>
</dbReference>
<comment type="subcellular location">
    <subcellularLocation>
        <location evidence="1 12">Cell membrane</location>
        <topology evidence="1 12">Multi-pass membrane protein</topology>
    </subcellularLocation>
</comment>
<evidence type="ECO:0000256" key="13">
    <source>
        <dbReference type="SAM" id="MobiDB-lite"/>
    </source>
</evidence>
<evidence type="ECO:0000256" key="9">
    <source>
        <dbReference type="ARBA" id="ARBA00023010"/>
    </source>
</evidence>
<evidence type="ECO:0000256" key="3">
    <source>
        <dbReference type="ARBA" id="ARBA00017876"/>
    </source>
</evidence>
<sequence>MLFTFLTVVQALVAAALVGVILMQQSEGGGLGTGGGNPSGLMSARGAANFMTRATGVLATIFVVLSIILASLAVNVSTGRQLDTSLQRNAPVQAPVDPLAGTANTGTAPVPGTAPAPTASPAPANDPLAGSAAN</sequence>
<dbReference type="Pfam" id="PF03840">
    <property type="entry name" value="SecG"/>
    <property type="match status" value="1"/>
</dbReference>
<keyword evidence="6 12" id="KW-0812">Transmembrane</keyword>
<dbReference type="Proteomes" id="UP000561459">
    <property type="component" value="Unassembled WGS sequence"/>
</dbReference>
<feature type="compositionally biased region" description="Low complexity" evidence="13">
    <location>
        <begin position="100"/>
        <end position="111"/>
    </location>
</feature>
<keyword evidence="10 12" id="KW-0472">Membrane</keyword>
<comment type="caution">
    <text evidence="12">Lacks conserved residue(s) required for the propagation of feature annotation.</text>
</comment>
<protein>
    <recommendedName>
        <fullName evidence="3 12">Protein-export membrane protein SecG</fullName>
    </recommendedName>
</protein>
<organism evidence="14 15">
    <name type="scientific">Novosphingobium fluoreni</name>
    <dbReference type="NCBI Taxonomy" id="1391222"/>
    <lineage>
        <taxon>Bacteria</taxon>
        <taxon>Pseudomonadati</taxon>
        <taxon>Pseudomonadota</taxon>
        <taxon>Alphaproteobacteria</taxon>
        <taxon>Sphingomonadales</taxon>
        <taxon>Sphingomonadaceae</taxon>
        <taxon>Novosphingobium</taxon>
    </lineage>
</organism>
<dbReference type="GO" id="GO:0015450">
    <property type="term" value="F:protein-transporting ATPase activity"/>
    <property type="evidence" value="ECO:0007669"/>
    <property type="project" value="UniProtKB-UniRule"/>
</dbReference>
<dbReference type="PANTHER" id="PTHR34182">
    <property type="entry name" value="PROTEIN-EXPORT MEMBRANE PROTEIN SECG"/>
    <property type="match status" value="1"/>
</dbReference>
<keyword evidence="7 12" id="KW-0653">Protein transport</keyword>
<feature type="transmembrane region" description="Helical" evidence="12">
    <location>
        <begin position="52"/>
        <end position="74"/>
    </location>
</feature>
<evidence type="ECO:0000256" key="7">
    <source>
        <dbReference type="ARBA" id="ARBA00022927"/>
    </source>
</evidence>
<keyword evidence="5 12" id="KW-1003">Cell membrane</keyword>
<keyword evidence="9 12" id="KW-0811">Translocation</keyword>
<keyword evidence="15" id="KW-1185">Reference proteome</keyword>
<dbReference type="AlphaFoldDB" id="A0A7W6C3L8"/>
<evidence type="ECO:0000256" key="4">
    <source>
        <dbReference type="ARBA" id="ARBA00022448"/>
    </source>
</evidence>
<evidence type="ECO:0000256" key="2">
    <source>
        <dbReference type="ARBA" id="ARBA00008445"/>
    </source>
</evidence>
<evidence type="ECO:0000313" key="14">
    <source>
        <dbReference type="EMBL" id="MBB3941034.1"/>
    </source>
</evidence>
<evidence type="ECO:0000313" key="15">
    <source>
        <dbReference type="Proteomes" id="UP000561459"/>
    </source>
</evidence>
<proteinExistence type="inferred from homology"/>
<evidence type="ECO:0000256" key="12">
    <source>
        <dbReference type="RuleBase" id="RU365087"/>
    </source>
</evidence>
<keyword evidence="8 12" id="KW-1133">Transmembrane helix</keyword>
<reference evidence="14 15" key="1">
    <citation type="submission" date="2020-08" db="EMBL/GenBank/DDBJ databases">
        <title>Genomic Encyclopedia of Type Strains, Phase IV (KMG-IV): sequencing the most valuable type-strain genomes for metagenomic binning, comparative biology and taxonomic classification.</title>
        <authorList>
            <person name="Goeker M."/>
        </authorList>
    </citation>
    <scope>NUCLEOTIDE SEQUENCE [LARGE SCALE GENOMIC DNA]</scope>
    <source>
        <strain evidence="14 15">DSM 27568</strain>
    </source>
</reference>
<dbReference type="GO" id="GO:0009306">
    <property type="term" value="P:protein secretion"/>
    <property type="evidence" value="ECO:0007669"/>
    <property type="project" value="UniProtKB-UniRule"/>
</dbReference>
<evidence type="ECO:0000256" key="11">
    <source>
        <dbReference type="ARBA" id="ARBA00025182"/>
    </source>
</evidence>
<comment type="caution">
    <text evidence="14">The sequence shown here is derived from an EMBL/GenBank/DDBJ whole genome shotgun (WGS) entry which is preliminary data.</text>
</comment>
<feature type="region of interest" description="Disordered" evidence="13">
    <location>
        <begin position="84"/>
        <end position="134"/>
    </location>
</feature>